<dbReference type="PROSITE" id="PS51720">
    <property type="entry name" value="G_AIG1"/>
    <property type="match status" value="1"/>
</dbReference>
<dbReference type="Proteomes" id="UP000694621">
    <property type="component" value="Unplaced"/>
</dbReference>
<dbReference type="Pfam" id="PF04548">
    <property type="entry name" value="AIG1"/>
    <property type="match status" value="2"/>
</dbReference>
<dbReference type="Gene3D" id="3.40.50.300">
    <property type="entry name" value="P-loop containing nucleotide triphosphate hydrolases"/>
    <property type="match status" value="2"/>
</dbReference>
<name>A0A8B9J5I7_ASTMX</name>
<dbReference type="GO" id="GO:0005525">
    <property type="term" value="F:GTP binding"/>
    <property type="evidence" value="ECO:0007669"/>
    <property type="project" value="UniProtKB-KW"/>
</dbReference>
<evidence type="ECO:0000256" key="2">
    <source>
        <dbReference type="ARBA" id="ARBA00022741"/>
    </source>
</evidence>
<feature type="compositionally biased region" description="Polar residues" evidence="4">
    <location>
        <begin position="146"/>
        <end position="156"/>
    </location>
</feature>
<dbReference type="AlphaFoldDB" id="A0A8B9J5I7"/>
<accession>A0A8B9J5I7</accession>
<dbReference type="SUPFAM" id="SSF52540">
    <property type="entry name" value="P-loop containing nucleoside triphosphate hydrolases"/>
    <property type="match status" value="1"/>
</dbReference>
<reference evidence="6" key="1">
    <citation type="submission" date="2025-08" db="UniProtKB">
        <authorList>
            <consortium name="Ensembl"/>
        </authorList>
    </citation>
    <scope>IDENTIFICATION</scope>
</reference>
<evidence type="ECO:0000256" key="4">
    <source>
        <dbReference type="SAM" id="MobiDB-lite"/>
    </source>
</evidence>
<evidence type="ECO:0000256" key="3">
    <source>
        <dbReference type="ARBA" id="ARBA00023134"/>
    </source>
</evidence>
<dbReference type="PANTHER" id="PTHR10903:SF188">
    <property type="entry name" value="GTPASE IMAP FAMILY MEMBER 2-LIKE-RELATED"/>
    <property type="match status" value="1"/>
</dbReference>
<dbReference type="InterPro" id="IPR027417">
    <property type="entry name" value="P-loop_NTPase"/>
</dbReference>
<organism evidence="6 7">
    <name type="scientific">Astyanax mexicanus</name>
    <name type="common">Blind cave fish</name>
    <name type="synonym">Astyanax fasciatus mexicanus</name>
    <dbReference type="NCBI Taxonomy" id="7994"/>
    <lineage>
        <taxon>Eukaryota</taxon>
        <taxon>Metazoa</taxon>
        <taxon>Chordata</taxon>
        <taxon>Craniata</taxon>
        <taxon>Vertebrata</taxon>
        <taxon>Euteleostomi</taxon>
        <taxon>Actinopterygii</taxon>
        <taxon>Neopterygii</taxon>
        <taxon>Teleostei</taxon>
        <taxon>Ostariophysi</taxon>
        <taxon>Characiformes</taxon>
        <taxon>Characoidei</taxon>
        <taxon>Acestrorhamphidae</taxon>
        <taxon>Acestrorhamphinae</taxon>
        <taxon>Astyanax</taxon>
    </lineage>
</organism>
<keyword evidence="2" id="KW-0547">Nucleotide-binding</keyword>
<proteinExistence type="inferred from homology"/>
<protein>
    <recommendedName>
        <fullName evidence="5">AIG1-type G domain-containing protein</fullName>
    </recommendedName>
</protein>
<evidence type="ECO:0000313" key="6">
    <source>
        <dbReference type="Ensembl" id="ENSAMXP00005003346.1"/>
    </source>
</evidence>
<feature type="region of interest" description="Disordered" evidence="4">
    <location>
        <begin position="135"/>
        <end position="156"/>
    </location>
</feature>
<dbReference type="InterPro" id="IPR045058">
    <property type="entry name" value="GIMA/IAN/Toc"/>
</dbReference>
<comment type="similarity">
    <text evidence="1">Belongs to the TRAFAC class TrmE-Era-EngA-EngB-Septin-like GTPase superfamily. AIG1/Toc34/Toc159-like paraseptin GTPase family. IAN subfamily.</text>
</comment>
<dbReference type="Ensembl" id="ENSAMXT00005003840.1">
    <property type="protein sequence ID" value="ENSAMXP00005003346.1"/>
    <property type="gene ID" value="ENSAMXG00005002131.1"/>
</dbReference>
<sequence>MLLFTGKEDLTSSQWSSFIKETNVHDFIEQFRNRYAVINSKREINPTQISKLLEKIDELVEQNRGQHYIKAEESDRHEITHNSMNETIEQEEWTVDEQNIMATMFRPEEGSISGRTQNSMSIEMTTMYEKTIKAEEEEGDRKNTRKASFSFTTRTNQEIGRARENLKRQAKNWREEEKERWAAMKGIKHSESDVRIVLLGRSGSGKSSTGNTILGREAFGKALINVSSTEGECKIQDGIVVNKSVSVTDTKGKMQISLFAPNNPAVLAHSTFKQCLELCSPGPHVFLLVMRSPNFIWAYETFYPLKCQFGEEFLNRSIVLITHGDIWGRVRRRDLSVSVEKLVDSCGGRYHVFNNENQEDHTQVTELMEKIKTLIEENELEPYTNEMYLEAQSSETVQSRRCSVS</sequence>
<dbReference type="InterPro" id="IPR006703">
    <property type="entry name" value="G_AIG1"/>
</dbReference>
<evidence type="ECO:0000259" key="5">
    <source>
        <dbReference type="PROSITE" id="PS51720"/>
    </source>
</evidence>
<evidence type="ECO:0000256" key="1">
    <source>
        <dbReference type="ARBA" id="ARBA00008535"/>
    </source>
</evidence>
<evidence type="ECO:0000313" key="7">
    <source>
        <dbReference type="Proteomes" id="UP000694621"/>
    </source>
</evidence>
<feature type="domain" description="AIG1-type G" evidence="5">
    <location>
        <begin position="191"/>
        <end position="392"/>
    </location>
</feature>
<keyword evidence="3" id="KW-0342">GTP-binding</keyword>
<dbReference type="PANTHER" id="PTHR10903">
    <property type="entry name" value="GTPASE, IMAP FAMILY MEMBER-RELATED"/>
    <property type="match status" value="1"/>
</dbReference>